<protein>
    <submittedName>
        <fullName evidence="1">Uncharacterized protein</fullName>
    </submittedName>
</protein>
<evidence type="ECO:0000313" key="1">
    <source>
        <dbReference type="EMBL" id="PIY69033.1"/>
    </source>
</evidence>
<evidence type="ECO:0000313" key="2">
    <source>
        <dbReference type="Proteomes" id="UP000230108"/>
    </source>
</evidence>
<reference evidence="2" key="1">
    <citation type="submission" date="2017-09" db="EMBL/GenBank/DDBJ databases">
        <title>Depth-based differentiation of microbial function through sediment-hosted aquifers and enrichment of novel symbionts in the deep terrestrial subsurface.</title>
        <authorList>
            <person name="Probst A.J."/>
            <person name="Ladd B."/>
            <person name="Jarett J.K."/>
            <person name="Geller-Mcgrath D.E."/>
            <person name="Sieber C.M.K."/>
            <person name="Emerson J.B."/>
            <person name="Anantharaman K."/>
            <person name="Thomas B.C."/>
            <person name="Malmstrom R."/>
            <person name="Stieglmeier M."/>
            <person name="Klingl A."/>
            <person name="Woyke T."/>
            <person name="Ryan C.M."/>
            <person name="Banfield J.F."/>
        </authorList>
    </citation>
    <scope>NUCLEOTIDE SEQUENCE [LARGE SCALE GENOMIC DNA]</scope>
</reference>
<organism evidence="1 2">
    <name type="scientific">Candidatus Roizmanbacteria bacterium CG_4_10_14_0_8_um_filter_39_9</name>
    <dbReference type="NCBI Taxonomy" id="1974829"/>
    <lineage>
        <taxon>Bacteria</taxon>
        <taxon>Candidatus Roizmaniibacteriota</taxon>
    </lineage>
</organism>
<comment type="caution">
    <text evidence="1">The sequence shown here is derived from an EMBL/GenBank/DDBJ whole genome shotgun (WGS) entry which is preliminary data.</text>
</comment>
<dbReference type="AlphaFoldDB" id="A0A2M7QDU2"/>
<name>A0A2M7QDU2_9BACT</name>
<sequence>MNAELVVIVGQSYHGEYVLASCTHRPSSQQSRAYLNPPIRRGGYVRRWGLSRNKVSVLEGADGSPPFYFFYALKDRKSVVFQRRLF</sequence>
<dbReference type="Proteomes" id="UP000230108">
    <property type="component" value="Unassembled WGS sequence"/>
</dbReference>
<proteinExistence type="predicted"/>
<accession>A0A2M7QDU2</accession>
<dbReference type="EMBL" id="PFLF01000055">
    <property type="protein sequence ID" value="PIY69033.1"/>
    <property type="molecule type" value="Genomic_DNA"/>
</dbReference>
<gene>
    <name evidence="1" type="ORF">COY90_02660</name>
</gene>